<accession>A0A7J0BP99</accession>
<dbReference type="InterPro" id="IPR037401">
    <property type="entry name" value="SnoaL-like"/>
</dbReference>
<evidence type="ECO:0000313" key="2">
    <source>
        <dbReference type="EMBL" id="GFM34894.1"/>
    </source>
</evidence>
<dbReference type="InterPro" id="IPR032710">
    <property type="entry name" value="NTF2-like_dom_sf"/>
</dbReference>
<sequence>MSLNLPVVIGTYFEGANGLNADVLLPCFTPEAVVDDEERRHIGHAAIRVWMEESFTRYRPVHNLRASKQDGPVVSVVSTVSGDFPGSPVDLLHKFTLEGDLIVRLAITLA</sequence>
<protein>
    <submittedName>
        <fullName evidence="2">Polyketide cyclase</fullName>
    </submittedName>
</protein>
<name>A0A7J0BP99_9BACT</name>
<dbReference type="EMBL" id="BLVO01000016">
    <property type="protein sequence ID" value="GFM34894.1"/>
    <property type="molecule type" value="Genomic_DNA"/>
</dbReference>
<keyword evidence="3" id="KW-1185">Reference proteome</keyword>
<dbReference type="SUPFAM" id="SSF54427">
    <property type="entry name" value="NTF2-like"/>
    <property type="match status" value="1"/>
</dbReference>
<evidence type="ECO:0000259" key="1">
    <source>
        <dbReference type="Pfam" id="PF12680"/>
    </source>
</evidence>
<comment type="caution">
    <text evidence="2">The sequence shown here is derived from an EMBL/GenBank/DDBJ whole genome shotgun (WGS) entry which is preliminary data.</text>
</comment>
<proteinExistence type="predicted"/>
<evidence type="ECO:0000313" key="3">
    <source>
        <dbReference type="Proteomes" id="UP000503840"/>
    </source>
</evidence>
<dbReference type="RefSeq" id="WP_174406542.1">
    <property type="nucleotide sequence ID" value="NZ_BLVO01000016.1"/>
</dbReference>
<dbReference type="Proteomes" id="UP000503840">
    <property type="component" value="Unassembled WGS sequence"/>
</dbReference>
<reference evidence="2 3" key="1">
    <citation type="submission" date="2020-05" db="EMBL/GenBank/DDBJ databases">
        <title>Draft genome sequence of Desulfovibrio sp. strain HN2T.</title>
        <authorList>
            <person name="Ueno A."/>
            <person name="Tamazawa S."/>
            <person name="Tamamura S."/>
            <person name="Murakami T."/>
            <person name="Kiyama T."/>
            <person name="Inomata H."/>
            <person name="Amano Y."/>
            <person name="Miyakawa K."/>
            <person name="Tamaki H."/>
            <person name="Naganuma T."/>
            <person name="Kaneko K."/>
        </authorList>
    </citation>
    <scope>NUCLEOTIDE SEQUENCE [LARGE SCALE GENOMIC DNA]</scope>
    <source>
        <strain evidence="2 3">HN2</strain>
    </source>
</reference>
<dbReference type="AlphaFoldDB" id="A0A7J0BP99"/>
<feature type="domain" description="SnoaL-like" evidence="1">
    <location>
        <begin position="11"/>
        <end position="104"/>
    </location>
</feature>
<dbReference type="Gene3D" id="3.10.450.50">
    <property type="match status" value="1"/>
</dbReference>
<organism evidence="2 3">
    <name type="scientific">Desulfovibrio subterraneus</name>
    <dbReference type="NCBI Taxonomy" id="2718620"/>
    <lineage>
        <taxon>Bacteria</taxon>
        <taxon>Pseudomonadati</taxon>
        <taxon>Thermodesulfobacteriota</taxon>
        <taxon>Desulfovibrionia</taxon>
        <taxon>Desulfovibrionales</taxon>
        <taxon>Desulfovibrionaceae</taxon>
        <taxon>Desulfovibrio</taxon>
    </lineage>
</organism>
<gene>
    <name evidence="2" type="ORF">DSM101010T_32590</name>
</gene>
<dbReference type="Pfam" id="PF12680">
    <property type="entry name" value="SnoaL_2"/>
    <property type="match status" value="1"/>
</dbReference>